<feature type="region of interest" description="Disordered" evidence="1">
    <location>
        <begin position="55"/>
        <end position="83"/>
    </location>
</feature>
<comment type="caution">
    <text evidence="2">The sequence shown here is derived from an EMBL/GenBank/DDBJ whole genome shotgun (WGS) entry which is preliminary data.</text>
</comment>
<keyword evidence="3" id="KW-1185">Reference proteome</keyword>
<accession>A0ABQ4R909</accession>
<gene>
    <name evidence="2" type="ORF">OPKNFCMD_6594</name>
</gene>
<reference evidence="2" key="2">
    <citation type="submission" date="2021-08" db="EMBL/GenBank/DDBJ databases">
        <authorList>
            <person name="Tani A."/>
            <person name="Ola A."/>
            <person name="Ogura Y."/>
            <person name="Katsura K."/>
            <person name="Hayashi T."/>
        </authorList>
    </citation>
    <scope>NUCLEOTIDE SEQUENCE</scope>
    <source>
        <strain evidence="2">KCTC 52305</strain>
    </source>
</reference>
<dbReference type="EMBL" id="BPQH01000038">
    <property type="protein sequence ID" value="GJD53816.1"/>
    <property type="molecule type" value="Genomic_DNA"/>
</dbReference>
<evidence type="ECO:0000313" key="2">
    <source>
        <dbReference type="EMBL" id="GJD53816.1"/>
    </source>
</evidence>
<sequence>MDLAALNRELAVELAPPAEPTAAPAVPTFPTSHDPCGNVQDIDIKYISHISNGSHSRECGLGSEPNSGPQVSASAGASAREERPNLKRWDMWEAWEKTANPDTCISHIPPQKWEMWEMGAAPLPGAAPPMPPLAAGTEERAAIMAFVGGMSRDEVEACAGVPAAPTVLDPLPAGDGLGLWRAGVARLSPHAPQCPDYHEGEWRQVYARAMAFLDAFGAQAEALGWTTPELWGVHPMLGTVRVDHCGALALVVGGPVVVITRDAIHHDRHTFRRRPHAPRGIPLWEFG</sequence>
<reference evidence="2" key="1">
    <citation type="journal article" date="2021" name="Front. Microbiol.">
        <title>Comprehensive Comparative Genomics and Phenotyping of Methylobacterium Species.</title>
        <authorList>
            <person name="Alessa O."/>
            <person name="Ogura Y."/>
            <person name="Fujitani Y."/>
            <person name="Takami H."/>
            <person name="Hayashi T."/>
            <person name="Sahin N."/>
            <person name="Tani A."/>
        </authorList>
    </citation>
    <scope>NUCLEOTIDE SEQUENCE</scope>
    <source>
        <strain evidence="2">KCTC 52305</strain>
    </source>
</reference>
<evidence type="ECO:0000256" key="1">
    <source>
        <dbReference type="SAM" id="MobiDB-lite"/>
    </source>
</evidence>
<protein>
    <submittedName>
        <fullName evidence="2">Uncharacterized protein</fullName>
    </submittedName>
</protein>
<proteinExistence type="predicted"/>
<name>A0ABQ4R909_9HYPH</name>
<evidence type="ECO:0000313" key="3">
    <source>
        <dbReference type="Proteomes" id="UP001055167"/>
    </source>
</evidence>
<organism evidence="2 3">
    <name type="scientific">Methylobacterium crusticola</name>
    <dbReference type="NCBI Taxonomy" id="1697972"/>
    <lineage>
        <taxon>Bacteria</taxon>
        <taxon>Pseudomonadati</taxon>
        <taxon>Pseudomonadota</taxon>
        <taxon>Alphaproteobacteria</taxon>
        <taxon>Hyphomicrobiales</taxon>
        <taxon>Methylobacteriaceae</taxon>
        <taxon>Methylobacterium</taxon>
    </lineage>
</organism>
<dbReference type="Proteomes" id="UP001055167">
    <property type="component" value="Unassembled WGS sequence"/>
</dbReference>